<name>A0A844ANR1_9RHOB</name>
<dbReference type="Proteomes" id="UP000436694">
    <property type="component" value="Unassembled WGS sequence"/>
</dbReference>
<organism evidence="1 2">
    <name type="scientific">Tritonibacter aquimaris</name>
    <dbReference type="NCBI Taxonomy" id="2663379"/>
    <lineage>
        <taxon>Bacteria</taxon>
        <taxon>Pseudomonadati</taxon>
        <taxon>Pseudomonadota</taxon>
        <taxon>Alphaproteobacteria</taxon>
        <taxon>Rhodobacterales</taxon>
        <taxon>Paracoccaceae</taxon>
        <taxon>Tritonibacter</taxon>
    </lineage>
</organism>
<accession>A0A844ANR1</accession>
<proteinExistence type="predicted"/>
<reference evidence="1 2" key="1">
    <citation type="submission" date="2019-10" db="EMBL/GenBank/DDBJ databases">
        <title>Epibacterium sp. nov., isolated from seawater.</title>
        <authorList>
            <person name="Zhang X."/>
            <person name="Li N."/>
        </authorList>
    </citation>
    <scope>NUCLEOTIDE SEQUENCE [LARGE SCALE GENOMIC DNA]</scope>
    <source>
        <strain evidence="1 2">SM1969</strain>
    </source>
</reference>
<evidence type="ECO:0000313" key="1">
    <source>
        <dbReference type="EMBL" id="MQY42073.1"/>
    </source>
</evidence>
<protein>
    <submittedName>
        <fullName evidence="1">Uncharacterized protein</fullName>
    </submittedName>
</protein>
<dbReference type="RefSeq" id="WP_153545877.1">
    <property type="nucleotide sequence ID" value="NZ_WIXK01000002.1"/>
</dbReference>
<dbReference type="EMBL" id="WIXK01000002">
    <property type="protein sequence ID" value="MQY42073.1"/>
    <property type="molecule type" value="Genomic_DNA"/>
</dbReference>
<dbReference type="AlphaFoldDB" id="A0A844ANR1"/>
<comment type="caution">
    <text evidence="1">The sequence shown here is derived from an EMBL/GenBank/DDBJ whole genome shotgun (WGS) entry which is preliminary data.</text>
</comment>
<evidence type="ECO:0000313" key="2">
    <source>
        <dbReference type="Proteomes" id="UP000436694"/>
    </source>
</evidence>
<sequence length="249" mass="28535">MHKPHAILHDAFSLAPTDAQRRRTVLALSALTYVPNPGDRIMVDEEVMDILEVSNHQQHSCLTTRPLGAMGDISVLVDHPLERVQKAFSKTHAPRVEILPHTPLPWHFCAEDVPEFTQLNHDWNAHPNTPDPQIAVTDTDLEVQLRPNHYQFRAFAGVERITLQFHNCARYRLTALNDHGWYGGQCRFSGLAPNWGEFYQIAGNSRDDLDPTPWIDLQGSGTRHFHFYLRDETLEVKADQWELLSHQLT</sequence>
<gene>
    <name evidence="1" type="ORF">GG681_05435</name>
</gene>
<keyword evidence="2" id="KW-1185">Reference proteome</keyword>